<dbReference type="EMBL" id="SHKW01000001">
    <property type="protein sequence ID" value="RZU42416.1"/>
    <property type="molecule type" value="Genomic_DNA"/>
</dbReference>
<protein>
    <submittedName>
        <fullName evidence="1">Uncharacterized protein</fullName>
    </submittedName>
</protein>
<name>A0A4V2G4W1_9BACT</name>
<comment type="caution">
    <text evidence="1">The sequence shown here is derived from an EMBL/GenBank/DDBJ whole genome shotgun (WGS) entry which is preliminary data.</text>
</comment>
<reference evidence="1 2" key="1">
    <citation type="submission" date="2019-02" db="EMBL/GenBank/DDBJ databases">
        <title>Genomic Encyclopedia of Archaeal and Bacterial Type Strains, Phase II (KMG-II): from individual species to whole genera.</title>
        <authorList>
            <person name="Goeker M."/>
        </authorList>
    </citation>
    <scope>NUCLEOTIDE SEQUENCE [LARGE SCALE GENOMIC DNA]</scope>
    <source>
        <strain evidence="1 2">DSM 18101</strain>
    </source>
</reference>
<proteinExistence type="predicted"/>
<keyword evidence="2" id="KW-1185">Reference proteome</keyword>
<dbReference type="RefSeq" id="WP_165420153.1">
    <property type="nucleotide sequence ID" value="NZ_SHKW01000001.1"/>
</dbReference>
<accession>A0A4V2G4W1</accession>
<dbReference type="AlphaFoldDB" id="A0A4V2G4W1"/>
<gene>
    <name evidence="1" type="ORF">BDD14_3999</name>
</gene>
<sequence>MTNPECSVKVTVYRVRHGDGMMYYGARFEYLGSRNRTVREQCIAYRCAQHDSEKNGVLRWLQAMIHWEQDNSSFEAARRRVASEK</sequence>
<organism evidence="1 2">
    <name type="scientific">Edaphobacter modestus</name>
    <dbReference type="NCBI Taxonomy" id="388466"/>
    <lineage>
        <taxon>Bacteria</taxon>
        <taxon>Pseudomonadati</taxon>
        <taxon>Acidobacteriota</taxon>
        <taxon>Terriglobia</taxon>
        <taxon>Terriglobales</taxon>
        <taxon>Acidobacteriaceae</taxon>
        <taxon>Edaphobacter</taxon>
    </lineage>
</organism>
<evidence type="ECO:0000313" key="2">
    <source>
        <dbReference type="Proteomes" id="UP000292958"/>
    </source>
</evidence>
<evidence type="ECO:0000313" key="1">
    <source>
        <dbReference type="EMBL" id="RZU42416.1"/>
    </source>
</evidence>
<dbReference type="Proteomes" id="UP000292958">
    <property type="component" value="Unassembled WGS sequence"/>
</dbReference>